<dbReference type="PANTHER" id="PTHR38340">
    <property type="entry name" value="S-LAYER PROTEIN"/>
    <property type="match status" value="1"/>
</dbReference>
<dbReference type="EMBL" id="JACHOR010000004">
    <property type="protein sequence ID" value="MBB5746749.1"/>
    <property type="molecule type" value="Genomic_DNA"/>
</dbReference>
<dbReference type="GO" id="GO:0005509">
    <property type="term" value="F:calcium ion binding"/>
    <property type="evidence" value="ECO:0007669"/>
    <property type="project" value="InterPro"/>
</dbReference>
<evidence type="ECO:0000313" key="3">
    <source>
        <dbReference type="EMBL" id="MBB5746749.1"/>
    </source>
</evidence>
<dbReference type="InterPro" id="IPR011049">
    <property type="entry name" value="Serralysin-like_metalloprot_C"/>
</dbReference>
<name>A0A7W9CJR4_9CAUL</name>
<evidence type="ECO:0000313" key="4">
    <source>
        <dbReference type="Proteomes" id="UP000545037"/>
    </source>
</evidence>
<proteinExistence type="predicted"/>
<comment type="caution">
    <text evidence="3">The sequence shown here is derived from an EMBL/GenBank/DDBJ whole genome shotgun (WGS) entry which is preliminary data.</text>
</comment>
<accession>A0A7W9CJR4</accession>
<keyword evidence="4" id="KW-1185">Reference proteome</keyword>
<dbReference type="PRINTS" id="PR00313">
    <property type="entry name" value="CABNDNGRPT"/>
</dbReference>
<dbReference type="Gene3D" id="2.150.10.10">
    <property type="entry name" value="Serralysin-like metalloprotease, C-terminal"/>
    <property type="match status" value="1"/>
</dbReference>
<dbReference type="InterPro" id="IPR001343">
    <property type="entry name" value="Hemolysn_Ca-bd"/>
</dbReference>
<dbReference type="InterPro" id="IPR050557">
    <property type="entry name" value="RTX_toxin/Mannuronan_C5-epim"/>
</dbReference>
<dbReference type="PROSITE" id="PS00330">
    <property type="entry name" value="HEMOLYSIN_CALCIUM"/>
    <property type="match status" value="3"/>
</dbReference>
<dbReference type="GO" id="GO:0005576">
    <property type="term" value="C:extracellular region"/>
    <property type="evidence" value="ECO:0007669"/>
    <property type="project" value="UniProtKB-SubCell"/>
</dbReference>
<dbReference type="RefSeq" id="WP_183213724.1">
    <property type="nucleotide sequence ID" value="NZ_JACHOR010000004.1"/>
</dbReference>
<protein>
    <submittedName>
        <fullName evidence="3">Uncharacterized protein</fullName>
    </submittedName>
</protein>
<organism evidence="3 4">
    <name type="scientific">Brevundimonas variabilis</name>
    <dbReference type="NCBI Taxonomy" id="74312"/>
    <lineage>
        <taxon>Bacteria</taxon>
        <taxon>Pseudomonadati</taxon>
        <taxon>Pseudomonadota</taxon>
        <taxon>Alphaproteobacteria</taxon>
        <taxon>Caulobacterales</taxon>
        <taxon>Caulobacteraceae</taxon>
        <taxon>Brevundimonas</taxon>
    </lineage>
</organism>
<gene>
    <name evidence="3" type="ORF">GGR13_002356</name>
</gene>
<dbReference type="SUPFAM" id="SSF51120">
    <property type="entry name" value="beta-Roll"/>
    <property type="match status" value="2"/>
</dbReference>
<evidence type="ECO:0000256" key="1">
    <source>
        <dbReference type="ARBA" id="ARBA00004613"/>
    </source>
</evidence>
<dbReference type="Pfam" id="PF00353">
    <property type="entry name" value="HemolysinCabind"/>
    <property type="match status" value="3"/>
</dbReference>
<dbReference type="InterPro" id="IPR018511">
    <property type="entry name" value="Hemolysin-typ_Ca-bd_CS"/>
</dbReference>
<keyword evidence="2" id="KW-0964">Secreted</keyword>
<dbReference type="AlphaFoldDB" id="A0A7W9CJR4"/>
<reference evidence="3 4" key="1">
    <citation type="submission" date="2020-08" db="EMBL/GenBank/DDBJ databases">
        <title>Genomic Encyclopedia of Type Strains, Phase IV (KMG-IV): sequencing the most valuable type-strain genomes for metagenomic binning, comparative biology and taxonomic classification.</title>
        <authorList>
            <person name="Goeker M."/>
        </authorList>
    </citation>
    <scope>NUCLEOTIDE SEQUENCE [LARGE SCALE GENOMIC DNA]</scope>
    <source>
        <strain evidence="3 4">DSM 4737</strain>
    </source>
</reference>
<comment type="subcellular location">
    <subcellularLocation>
        <location evidence="1">Secreted</location>
    </subcellularLocation>
</comment>
<evidence type="ECO:0000256" key="2">
    <source>
        <dbReference type="ARBA" id="ARBA00022525"/>
    </source>
</evidence>
<sequence>MPWSQVQSSIDFWGVGPNGAWATIREAPVSSFSSSDQADILLYLENLYNASVSFRLLVDKFVSTGQRIRLGESPTEPGRANFTQQPVYATFNFSFVGAYYTFNQFGALVPDTETILMLHEILHVVLSANDTIERPTEQQLNSAAFDYAGGIFPTQNQIMQELGFSNLVLPSYDALVMGSDLAALGLQHSNVSYSFGATVEIVRRGNGASNYIDMSQRTNSSDLLFGFGGDDFIIAGGGDDFLYGGTGDDELSGGLGDDVLNGGIGDDVLHGGETGTLTPGDGRDRVDYSIVDSGFVAPTGITIALNAANSPIGSSGVQAFTVSNDGYGNQDTLISIEEITATDTIDTFSFEGIFNADLDLRIDGVLNSGGSADVVDLSSSGTGYNLLLSDQGNGSLQSRMGGGILNFDNLRPNVVGSSQSDVLAVNIGGSLIDGGSGADLLFTTLGGATRLDGGDGSDRLIVSYDTTSGTCVVSGGAGNDAIEIRAEGSATALGVYVEFGLGGGHDYIMDGLRGGSLGGISGINFTDVSSGQCQILFSDAYGRVENYFGWEDQDGYYICIEREVFLELPDGSTINVGRITTLEDEFGNTALENFQWAYVPLEMNFSDGTFDVSDLLGPLLSDLQGGPVPARDTSAFRTAESDWQESFGPSYADALGLAAGSDTSAPQVMPVLAAKTTTDEWYADLEPSINEFQFDEFQGCFQAMNAVQHWELLH</sequence>
<dbReference type="Proteomes" id="UP000545037">
    <property type="component" value="Unassembled WGS sequence"/>
</dbReference>
<dbReference type="PANTHER" id="PTHR38340:SF1">
    <property type="entry name" value="S-LAYER PROTEIN"/>
    <property type="match status" value="1"/>
</dbReference>